<feature type="region of interest" description="Disordered" evidence="4">
    <location>
        <begin position="56"/>
        <end position="93"/>
    </location>
</feature>
<keyword evidence="2" id="KW-0732">Signal</keyword>
<organism evidence="6 7">
    <name type="scientific">Streptomyces iconiensis</name>
    <dbReference type="NCBI Taxonomy" id="1384038"/>
    <lineage>
        <taxon>Bacteria</taxon>
        <taxon>Bacillati</taxon>
        <taxon>Actinomycetota</taxon>
        <taxon>Actinomycetes</taxon>
        <taxon>Kitasatosporales</taxon>
        <taxon>Streptomycetaceae</taxon>
        <taxon>Streptomyces</taxon>
    </lineage>
</organism>
<dbReference type="SUPFAM" id="SSF53474">
    <property type="entry name" value="alpha/beta-Hydrolases"/>
    <property type="match status" value="1"/>
</dbReference>
<name>A0ABT7A5Q7_9ACTN</name>
<dbReference type="Pfam" id="PF08386">
    <property type="entry name" value="Abhydrolase_4"/>
    <property type="match status" value="1"/>
</dbReference>
<dbReference type="InterPro" id="IPR029058">
    <property type="entry name" value="AB_hydrolase_fold"/>
</dbReference>
<dbReference type="GO" id="GO:0016787">
    <property type="term" value="F:hydrolase activity"/>
    <property type="evidence" value="ECO:0007669"/>
    <property type="project" value="UniProtKB-KW"/>
</dbReference>
<accession>A0ABT7A5Q7</accession>
<reference evidence="6 7" key="1">
    <citation type="submission" date="2023-05" db="EMBL/GenBank/DDBJ databases">
        <title>Streptantibioticus silvisoli sp. nov., acidotolerant actinomycetes 1 from pine litter.</title>
        <authorList>
            <person name="Swiecimska M."/>
            <person name="Golinska P."/>
            <person name="Sangal V."/>
            <person name="Wachnowicz B."/>
            <person name="Goodfellow M."/>
        </authorList>
    </citation>
    <scope>NUCLEOTIDE SEQUENCE [LARGE SCALE GENOMIC DNA]</scope>
    <source>
        <strain evidence="6 7">DSM 42109</strain>
    </source>
</reference>
<protein>
    <submittedName>
        <fullName evidence="6">Alpha/beta hydrolase</fullName>
    </submittedName>
</protein>
<feature type="domain" description="Peptidase S33 tripeptidyl aminopeptidase-like C-terminal" evidence="5">
    <location>
        <begin position="460"/>
        <end position="563"/>
    </location>
</feature>
<evidence type="ECO:0000256" key="2">
    <source>
        <dbReference type="ARBA" id="ARBA00022729"/>
    </source>
</evidence>
<dbReference type="Proteomes" id="UP001214441">
    <property type="component" value="Unassembled WGS sequence"/>
</dbReference>
<evidence type="ECO:0000259" key="5">
    <source>
        <dbReference type="Pfam" id="PF08386"/>
    </source>
</evidence>
<sequence length="564" mass="58972">MSAGMSAWVRRGLARERDASGAHGRSAHTGGARRAGSVPRGAALLAAAALVLTGCTDGGGDPERTGKGPGEQSSEGGPAAPGGGKLAWKSCPGPTAKQYQVRTAPEQLPDGTSWQCAKLRVPLDHGKPDGTHIDLAVVRAQAAKKARSQGKHKGSLVFNFGGPGGSGVAVLPLTAPKSYEKLREGYDLVSFDPRGVGESAGVKCRTDKQADADFAADTTPDSPAEEKALLALQKESVASCEKRAGKVLPHLTTENTARDMDLLRAALGEERLNYFGISYGAQLGGVYAHLFPERVGRTVLDAPVDPTLGMREMAVRQTAGFQHALDNYLRDCAEKLPRCPMGKDPKKGPEQLSALLKKIDKKPLSTASGRKVTESLALTGIGASLYSQETWMPLSMALQEAKNGKGDTLLTLADAYTGRGEDGKYTNSQEAGTAINCADSKTRYTPQEAKKYTSDFRAASPVFGPSQVWGLAMCDGWPVRGSSDRVEVGTESDAPIVVLGNTGDPATPYAGARKMTDAIGGGARLVTYKGEGHSSYDAGDTCVKAAVDGFLLDGKAPRGGTVCP</sequence>
<dbReference type="InterPro" id="IPR013595">
    <property type="entry name" value="Pept_S33_TAP-like_C"/>
</dbReference>
<gene>
    <name evidence="6" type="ORF">NMN56_032880</name>
</gene>
<proteinExistence type="inferred from homology"/>
<dbReference type="EMBL" id="JANCPR020000044">
    <property type="protein sequence ID" value="MDJ1136660.1"/>
    <property type="molecule type" value="Genomic_DNA"/>
</dbReference>
<evidence type="ECO:0000256" key="3">
    <source>
        <dbReference type="ARBA" id="ARBA00022801"/>
    </source>
</evidence>
<evidence type="ECO:0000313" key="7">
    <source>
        <dbReference type="Proteomes" id="UP001214441"/>
    </source>
</evidence>
<keyword evidence="7" id="KW-1185">Reference proteome</keyword>
<evidence type="ECO:0000256" key="1">
    <source>
        <dbReference type="ARBA" id="ARBA00010088"/>
    </source>
</evidence>
<dbReference type="PANTHER" id="PTHR43248">
    <property type="entry name" value="2-SUCCINYL-6-HYDROXY-2,4-CYCLOHEXADIENE-1-CARBOXYLATE SYNTHASE"/>
    <property type="match status" value="1"/>
</dbReference>
<dbReference type="PANTHER" id="PTHR43248:SF29">
    <property type="entry name" value="TRIPEPTIDYL AMINOPEPTIDASE"/>
    <property type="match status" value="1"/>
</dbReference>
<feature type="region of interest" description="Disordered" evidence="4">
    <location>
        <begin position="15"/>
        <end position="38"/>
    </location>
</feature>
<comment type="similarity">
    <text evidence="1">Belongs to the peptidase S33 family.</text>
</comment>
<comment type="caution">
    <text evidence="6">The sequence shown here is derived from an EMBL/GenBank/DDBJ whole genome shotgun (WGS) entry which is preliminary data.</text>
</comment>
<dbReference type="InterPro" id="IPR051601">
    <property type="entry name" value="Serine_prot/Carboxylest_S33"/>
</dbReference>
<evidence type="ECO:0000256" key="4">
    <source>
        <dbReference type="SAM" id="MobiDB-lite"/>
    </source>
</evidence>
<dbReference type="Gene3D" id="3.40.50.1820">
    <property type="entry name" value="alpha/beta hydrolase"/>
    <property type="match status" value="1"/>
</dbReference>
<keyword evidence="3 6" id="KW-0378">Hydrolase</keyword>
<evidence type="ECO:0000313" key="6">
    <source>
        <dbReference type="EMBL" id="MDJ1136660.1"/>
    </source>
</evidence>
<dbReference type="RefSeq" id="WP_274040812.1">
    <property type="nucleotide sequence ID" value="NZ_JANCPR020000044.1"/>
</dbReference>